<protein>
    <submittedName>
        <fullName evidence="1">3-phosphoinositide-dependent protein kinase-1</fullName>
    </submittedName>
</protein>
<reference evidence="1 2" key="1">
    <citation type="journal article" date="2023" name="Science">
        <title>Complex scaffold remodeling in plant triterpene biosynthesis.</title>
        <authorList>
            <person name="De La Pena R."/>
            <person name="Hodgson H."/>
            <person name="Liu J.C."/>
            <person name="Stephenson M.J."/>
            <person name="Martin A.C."/>
            <person name="Owen C."/>
            <person name="Harkess A."/>
            <person name="Leebens-Mack J."/>
            <person name="Jimenez L.E."/>
            <person name="Osbourn A."/>
            <person name="Sattely E.S."/>
        </authorList>
    </citation>
    <scope>NUCLEOTIDE SEQUENCE [LARGE SCALE GENOMIC DNA]</scope>
    <source>
        <strain evidence="2">cv. JPN11</strain>
        <tissue evidence="1">Leaf</tissue>
    </source>
</reference>
<evidence type="ECO:0000313" key="1">
    <source>
        <dbReference type="EMBL" id="KAJ4709173.1"/>
    </source>
</evidence>
<organism evidence="1 2">
    <name type="scientific">Melia azedarach</name>
    <name type="common">Chinaberry tree</name>
    <dbReference type="NCBI Taxonomy" id="155640"/>
    <lineage>
        <taxon>Eukaryota</taxon>
        <taxon>Viridiplantae</taxon>
        <taxon>Streptophyta</taxon>
        <taxon>Embryophyta</taxon>
        <taxon>Tracheophyta</taxon>
        <taxon>Spermatophyta</taxon>
        <taxon>Magnoliopsida</taxon>
        <taxon>eudicotyledons</taxon>
        <taxon>Gunneridae</taxon>
        <taxon>Pentapetalae</taxon>
        <taxon>rosids</taxon>
        <taxon>malvids</taxon>
        <taxon>Sapindales</taxon>
        <taxon>Meliaceae</taxon>
        <taxon>Melia</taxon>
    </lineage>
</organism>
<keyword evidence="2" id="KW-1185">Reference proteome</keyword>
<keyword evidence="1" id="KW-0808">Transferase</keyword>
<dbReference type="EMBL" id="CM051403">
    <property type="protein sequence ID" value="KAJ4709173.1"/>
    <property type="molecule type" value="Genomic_DNA"/>
</dbReference>
<sequence length="355" mass="39871">MGEATTCASPSIWEEIDQSESYLVCSMHEEAASLASSVLKRVRYNDNSFNQESYDMMESAGMVFVQSLKELGRAADILDELKPLFVSVTNIPAQVLLTGACFKISEGSYSGVREFLEDFLSKWRYVDERYYVVLDAENNVDVSEGCNGHFVLGVDQYFEVVEVYAVTLLGTVLNDVDLAISWIEKAALPEEKRQVLLRRLHSLYSLKTTIGSQGSSLLPANLHEAHSSLDETNVSERSSEALYSNYLPNGENVTKQANLKFSRQTSQSSWWFWPITLKFGNARMVLSNGKILLGCLIFVAYFVSRRKQADIKRIVRERILSMKKALVDLWQLAFSYQVNPLAAVQPLPAATRGGR</sequence>
<keyword evidence="1" id="KW-0418">Kinase</keyword>
<evidence type="ECO:0000313" key="2">
    <source>
        <dbReference type="Proteomes" id="UP001164539"/>
    </source>
</evidence>
<gene>
    <name evidence="1" type="ORF">OWV82_019005</name>
</gene>
<proteinExistence type="predicted"/>
<dbReference type="Proteomes" id="UP001164539">
    <property type="component" value="Chromosome 10"/>
</dbReference>
<name>A0ACC1XD83_MELAZ</name>
<comment type="caution">
    <text evidence="1">The sequence shown here is derived from an EMBL/GenBank/DDBJ whole genome shotgun (WGS) entry which is preliminary data.</text>
</comment>
<accession>A0ACC1XD83</accession>